<feature type="domain" description="SLA1 homology" evidence="2">
    <location>
        <begin position="92"/>
        <end position="152"/>
    </location>
</feature>
<dbReference type="AlphaFoldDB" id="A0A3N4L5M3"/>
<gene>
    <name evidence="3" type="ORF">P167DRAFT_544679</name>
</gene>
<dbReference type="Gene3D" id="2.30.30.700">
    <property type="entry name" value="SLA1 homology domain 1"/>
    <property type="match status" value="1"/>
</dbReference>
<sequence>MTINTTIYEKTPWPIELLEKPSDSEPESESDTEPKPESKPTRSPHDGRYMRTLLPALDAAFAAESVGNVGAVSDSSSRDPEADAGDAAYDTSDLASWRTWTDVTGEWRTVALFLGGEEDGAAVRIRRRDGVEVVVDVERLGVGDRGLVARERESS</sequence>
<feature type="region of interest" description="Disordered" evidence="1">
    <location>
        <begin position="68"/>
        <end position="91"/>
    </location>
</feature>
<dbReference type="Pfam" id="PF03983">
    <property type="entry name" value="SHD1"/>
    <property type="match status" value="1"/>
</dbReference>
<dbReference type="InParanoid" id="A0A3N4L5M3"/>
<evidence type="ECO:0000313" key="3">
    <source>
        <dbReference type="EMBL" id="RPB13335.1"/>
    </source>
</evidence>
<dbReference type="OrthoDB" id="10397255at2759"/>
<keyword evidence="4" id="KW-1185">Reference proteome</keyword>
<dbReference type="EMBL" id="ML119123">
    <property type="protein sequence ID" value="RPB13335.1"/>
    <property type="molecule type" value="Genomic_DNA"/>
</dbReference>
<dbReference type="GO" id="GO:0030674">
    <property type="term" value="F:protein-macromolecule adaptor activity"/>
    <property type="evidence" value="ECO:0007669"/>
    <property type="project" value="InterPro"/>
</dbReference>
<name>A0A3N4L5M3_9PEZI</name>
<dbReference type="InterPro" id="IPR007131">
    <property type="entry name" value="SHD1"/>
</dbReference>
<evidence type="ECO:0000259" key="2">
    <source>
        <dbReference type="Pfam" id="PF03983"/>
    </source>
</evidence>
<evidence type="ECO:0000256" key="1">
    <source>
        <dbReference type="SAM" id="MobiDB-lite"/>
    </source>
</evidence>
<dbReference type="GO" id="GO:0042802">
    <property type="term" value="F:identical protein binding"/>
    <property type="evidence" value="ECO:0007669"/>
    <property type="project" value="InterPro"/>
</dbReference>
<feature type="compositionally biased region" description="Basic and acidic residues" evidence="1">
    <location>
        <begin position="32"/>
        <end position="49"/>
    </location>
</feature>
<proteinExistence type="predicted"/>
<dbReference type="GO" id="GO:0043130">
    <property type="term" value="F:ubiquitin binding"/>
    <property type="evidence" value="ECO:0007669"/>
    <property type="project" value="InterPro"/>
</dbReference>
<protein>
    <recommendedName>
        <fullName evidence="2">SLA1 homology domain-containing protein</fullName>
    </recommendedName>
</protein>
<evidence type="ECO:0000313" key="4">
    <source>
        <dbReference type="Proteomes" id="UP000277580"/>
    </source>
</evidence>
<organism evidence="3 4">
    <name type="scientific">Morchella conica CCBAS932</name>
    <dbReference type="NCBI Taxonomy" id="1392247"/>
    <lineage>
        <taxon>Eukaryota</taxon>
        <taxon>Fungi</taxon>
        <taxon>Dikarya</taxon>
        <taxon>Ascomycota</taxon>
        <taxon>Pezizomycotina</taxon>
        <taxon>Pezizomycetes</taxon>
        <taxon>Pezizales</taxon>
        <taxon>Morchellaceae</taxon>
        <taxon>Morchella</taxon>
    </lineage>
</organism>
<accession>A0A3N4L5M3</accession>
<dbReference type="Proteomes" id="UP000277580">
    <property type="component" value="Unassembled WGS sequence"/>
</dbReference>
<dbReference type="GO" id="GO:0008092">
    <property type="term" value="F:cytoskeletal protein binding"/>
    <property type="evidence" value="ECO:0007669"/>
    <property type="project" value="InterPro"/>
</dbReference>
<feature type="region of interest" description="Disordered" evidence="1">
    <location>
        <begin position="1"/>
        <end position="49"/>
    </location>
</feature>
<reference evidence="3 4" key="1">
    <citation type="journal article" date="2018" name="Nat. Ecol. Evol.">
        <title>Pezizomycetes genomes reveal the molecular basis of ectomycorrhizal truffle lifestyle.</title>
        <authorList>
            <person name="Murat C."/>
            <person name="Payen T."/>
            <person name="Noel B."/>
            <person name="Kuo A."/>
            <person name="Morin E."/>
            <person name="Chen J."/>
            <person name="Kohler A."/>
            <person name="Krizsan K."/>
            <person name="Balestrini R."/>
            <person name="Da Silva C."/>
            <person name="Montanini B."/>
            <person name="Hainaut M."/>
            <person name="Levati E."/>
            <person name="Barry K.W."/>
            <person name="Belfiori B."/>
            <person name="Cichocki N."/>
            <person name="Clum A."/>
            <person name="Dockter R.B."/>
            <person name="Fauchery L."/>
            <person name="Guy J."/>
            <person name="Iotti M."/>
            <person name="Le Tacon F."/>
            <person name="Lindquist E.A."/>
            <person name="Lipzen A."/>
            <person name="Malagnac F."/>
            <person name="Mello A."/>
            <person name="Molinier V."/>
            <person name="Miyauchi S."/>
            <person name="Poulain J."/>
            <person name="Riccioni C."/>
            <person name="Rubini A."/>
            <person name="Sitrit Y."/>
            <person name="Splivallo R."/>
            <person name="Traeger S."/>
            <person name="Wang M."/>
            <person name="Zifcakova L."/>
            <person name="Wipf D."/>
            <person name="Zambonelli A."/>
            <person name="Paolocci F."/>
            <person name="Nowrousian M."/>
            <person name="Ottonello S."/>
            <person name="Baldrian P."/>
            <person name="Spatafora J.W."/>
            <person name="Henrissat B."/>
            <person name="Nagy L.G."/>
            <person name="Aury J.M."/>
            <person name="Wincker P."/>
            <person name="Grigoriev I.V."/>
            <person name="Bonfante P."/>
            <person name="Martin F.M."/>
        </authorList>
    </citation>
    <scope>NUCLEOTIDE SEQUENCE [LARGE SCALE GENOMIC DNA]</scope>
    <source>
        <strain evidence="3 4">CCBAS932</strain>
    </source>
</reference>